<comment type="similarity">
    <text evidence="2 10">Belongs to the G-protein coupled receptor 1 family.</text>
</comment>
<keyword evidence="9 10" id="KW-0807">Transducer</keyword>
<dbReference type="InterPro" id="IPR000995">
    <property type="entry name" value="Musac_Ach_rcpt"/>
</dbReference>
<organism evidence="14 15">
    <name type="scientific">Limulus polyphemus</name>
    <name type="common">Atlantic horseshoe crab</name>
    <dbReference type="NCBI Taxonomy" id="6850"/>
    <lineage>
        <taxon>Eukaryota</taxon>
        <taxon>Metazoa</taxon>
        <taxon>Ecdysozoa</taxon>
        <taxon>Arthropoda</taxon>
        <taxon>Chelicerata</taxon>
        <taxon>Merostomata</taxon>
        <taxon>Xiphosura</taxon>
        <taxon>Limulidae</taxon>
        <taxon>Limulus</taxon>
    </lineage>
</organism>
<accession>A0ABM1BUS4</accession>
<reference evidence="15" key="1">
    <citation type="submission" date="2025-08" db="UniProtKB">
        <authorList>
            <consortium name="RefSeq"/>
        </authorList>
    </citation>
    <scope>IDENTIFICATION</scope>
    <source>
        <tissue evidence="15">Muscle</tissue>
    </source>
</reference>
<dbReference type="Proteomes" id="UP000694941">
    <property type="component" value="Unplaced"/>
</dbReference>
<feature type="transmembrane region" description="Helical" evidence="12">
    <location>
        <begin position="558"/>
        <end position="581"/>
    </location>
</feature>
<protein>
    <submittedName>
        <fullName evidence="15">Histamine H1 receptor-like</fullName>
    </submittedName>
</protein>
<dbReference type="Pfam" id="PF00001">
    <property type="entry name" value="7tm_1"/>
    <property type="match status" value="1"/>
</dbReference>
<evidence type="ECO:0000256" key="8">
    <source>
        <dbReference type="ARBA" id="ARBA00023170"/>
    </source>
</evidence>
<evidence type="ECO:0000256" key="5">
    <source>
        <dbReference type="ARBA" id="ARBA00022989"/>
    </source>
</evidence>
<keyword evidence="6 10" id="KW-0297">G-protein coupled receptor</keyword>
<feature type="transmembrane region" description="Helical" evidence="12">
    <location>
        <begin position="149"/>
        <end position="173"/>
    </location>
</feature>
<gene>
    <name evidence="15" type="primary">LOC106472953</name>
</gene>
<dbReference type="PRINTS" id="PR00243">
    <property type="entry name" value="MUSCARINICR"/>
</dbReference>
<evidence type="ECO:0000256" key="7">
    <source>
        <dbReference type="ARBA" id="ARBA00023136"/>
    </source>
</evidence>
<feature type="domain" description="G-protein coupled receptors family 1 profile" evidence="13">
    <location>
        <begin position="63"/>
        <end position="609"/>
    </location>
</feature>
<evidence type="ECO:0000256" key="1">
    <source>
        <dbReference type="ARBA" id="ARBA00004651"/>
    </source>
</evidence>
<name>A0ABM1BUS4_LIMPO</name>
<dbReference type="InterPro" id="IPR000276">
    <property type="entry name" value="GPCR_Rhodpsn"/>
</dbReference>
<evidence type="ECO:0000256" key="4">
    <source>
        <dbReference type="ARBA" id="ARBA00022692"/>
    </source>
</evidence>
<feature type="transmembrane region" description="Helical" evidence="12">
    <location>
        <begin position="203"/>
        <end position="220"/>
    </location>
</feature>
<comment type="subcellular location">
    <subcellularLocation>
        <location evidence="1">Cell membrane</location>
        <topology evidence="1">Multi-pass membrane protein</topology>
    </subcellularLocation>
</comment>
<evidence type="ECO:0000256" key="6">
    <source>
        <dbReference type="ARBA" id="ARBA00023040"/>
    </source>
</evidence>
<evidence type="ECO:0000256" key="2">
    <source>
        <dbReference type="ARBA" id="ARBA00010663"/>
    </source>
</evidence>
<dbReference type="GeneID" id="106472953"/>
<dbReference type="PANTHER" id="PTHR24247:SF223">
    <property type="entry name" value="HISTAMINE H1 RECEPTOR"/>
    <property type="match status" value="1"/>
</dbReference>
<keyword evidence="14" id="KW-1185">Reference proteome</keyword>
<sequence>MDKEKGKLWEIVAGYKGEIKLLHTKDIVVNNEFQTFKDIINRIGREDERQKTFETSPSTLVSLQQVSNMFIMSLAIADLTVGMIVMPISSAYAITGNWMFGIVVCQFWLSMDYTASTASILNLFILSLDRYWSIRSPLKYLRKRTKKRALIMIGVAWLVSAMWIVPIIGWHYWYNDGVRKQPEEVCETEFADNVLFKLSTSTANFYVPMVLMICLYARIFHEIKKRSKFEIGQCNTGGGGPNDENRFSVEDNVPDQTRPLRSTRWRNGRSLKNRDACRKRICTSSFDDEYEDYGVVDKRVGLNCSRSNDFVQVACPRKHRENYGSRRACIQTTSRDSDISSCFPKQSSKDREFRDMTVVMLPSPEYSKRDLETSVFKQNFDETAEKMEFLPDNGTKMEFLPDNGTDERDTMLQETEASGNYPTAITLDRKRTSKLKDTRETVSEIKSKLCQPTLRKSRKTFFNRKKKQTTLELVQLYSSDESSRRGSGKSRYDPEIVSLDHHRSLDRFDSVPSRSVSRLSLRQGTRFLPNLTTALRMRVTRKNMASSLRQEKKAARQLGVIMGAFVLCWLPYIISFIVTAYCEDCIDPKIHTATSWLGYLNSTMNPFLYALCNDNFKRSFKKMFRRGSTNSMFFPTSANAKPDHLFA</sequence>
<keyword evidence="4 10" id="KW-0812">Transmembrane</keyword>
<evidence type="ECO:0000313" key="15">
    <source>
        <dbReference type="RefSeq" id="XP_013789076.2"/>
    </source>
</evidence>
<feature type="transmembrane region" description="Helical" evidence="12">
    <location>
        <begin position="70"/>
        <end position="94"/>
    </location>
</feature>
<evidence type="ECO:0000256" key="10">
    <source>
        <dbReference type="RuleBase" id="RU000688"/>
    </source>
</evidence>
<dbReference type="PROSITE" id="PS50262">
    <property type="entry name" value="G_PROTEIN_RECEP_F1_2"/>
    <property type="match status" value="1"/>
</dbReference>
<keyword evidence="7 12" id="KW-0472">Membrane</keyword>
<feature type="transmembrane region" description="Helical" evidence="12">
    <location>
        <begin position="100"/>
        <end position="128"/>
    </location>
</feature>
<evidence type="ECO:0000256" key="9">
    <source>
        <dbReference type="ARBA" id="ARBA00023224"/>
    </source>
</evidence>
<dbReference type="PANTHER" id="PTHR24247">
    <property type="entry name" value="5-HYDROXYTRYPTAMINE RECEPTOR"/>
    <property type="match status" value="1"/>
</dbReference>
<proteinExistence type="inferred from homology"/>
<dbReference type="InterPro" id="IPR017452">
    <property type="entry name" value="GPCR_Rhodpsn_7TM"/>
</dbReference>
<evidence type="ECO:0000256" key="11">
    <source>
        <dbReference type="SAM" id="MobiDB-lite"/>
    </source>
</evidence>
<keyword evidence="8 10" id="KW-0675">Receptor</keyword>
<dbReference type="PRINTS" id="PR00237">
    <property type="entry name" value="GPCRRHODOPSN"/>
</dbReference>
<evidence type="ECO:0000256" key="3">
    <source>
        <dbReference type="ARBA" id="ARBA00022475"/>
    </source>
</evidence>
<evidence type="ECO:0000256" key="12">
    <source>
        <dbReference type="SAM" id="Phobius"/>
    </source>
</evidence>
<dbReference type="RefSeq" id="XP_013789076.2">
    <property type="nucleotide sequence ID" value="XM_013933622.2"/>
</dbReference>
<keyword evidence="3" id="KW-1003">Cell membrane</keyword>
<dbReference type="SUPFAM" id="SSF81321">
    <property type="entry name" value="Family A G protein-coupled receptor-like"/>
    <property type="match status" value="1"/>
</dbReference>
<feature type="region of interest" description="Disordered" evidence="11">
    <location>
        <begin position="240"/>
        <end position="261"/>
    </location>
</feature>
<keyword evidence="5 12" id="KW-1133">Transmembrane helix</keyword>
<evidence type="ECO:0000259" key="13">
    <source>
        <dbReference type="PROSITE" id="PS50262"/>
    </source>
</evidence>
<dbReference type="PROSITE" id="PS00237">
    <property type="entry name" value="G_PROTEIN_RECEP_F1_1"/>
    <property type="match status" value="1"/>
</dbReference>
<evidence type="ECO:0000313" key="14">
    <source>
        <dbReference type="Proteomes" id="UP000694941"/>
    </source>
</evidence>
<dbReference type="Gene3D" id="1.20.1070.10">
    <property type="entry name" value="Rhodopsin 7-helix transmembrane proteins"/>
    <property type="match status" value="2"/>
</dbReference>